<organism evidence="1 2">
    <name type="scientific">Pristionchus fissidentatus</name>
    <dbReference type="NCBI Taxonomy" id="1538716"/>
    <lineage>
        <taxon>Eukaryota</taxon>
        <taxon>Metazoa</taxon>
        <taxon>Ecdysozoa</taxon>
        <taxon>Nematoda</taxon>
        <taxon>Chromadorea</taxon>
        <taxon>Rhabditida</taxon>
        <taxon>Rhabditina</taxon>
        <taxon>Diplogasteromorpha</taxon>
        <taxon>Diplogasteroidea</taxon>
        <taxon>Neodiplogasteridae</taxon>
        <taxon>Pristionchus</taxon>
    </lineage>
</organism>
<keyword evidence="2" id="KW-1185">Reference proteome</keyword>
<accession>A0AAV5WCY8</accession>
<dbReference type="AlphaFoldDB" id="A0AAV5WCY8"/>
<dbReference type="EMBL" id="BTSY01000005">
    <property type="protein sequence ID" value="GMT27684.1"/>
    <property type="molecule type" value="Genomic_DNA"/>
</dbReference>
<evidence type="ECO:0000313" key="2">
    <source>
        <dbReference type="Proteomes" id="UP001432322"/>
    </source>
</evidence>
<dbReference type="Proteomes" id="UP001432322">
    <property type="component" value="Unassembled WGS sequence"/>
</dbReference>
<sequence>RLDEIELNSKYTIENLWILEAVGCQHIYLSSPPHYRIRLCVPNKNVNIVEGVQRMLRTANIEKVFIFLPVIHRQHRAIYKMLNESSISSITFRNEDMNVTDEMLLDCVKNHNVVEIPRRFGISKITEVALHSIYKDLLSGGIPLNRLTVDLSSPTVGRFFERLQITFTRSNIMSKRPIEVFKDERRGFNIFEGRMRILMRMQMPRVRNLTLEIFPSQEDCDKEKNSEGWERVAVEIV</sequence>
<evidence type="ECO:0000313" key="1">
    <source>
        <dbReference type="EMBL" id="GMT27684.1"/>
    </source>
</evidence>
<gene>
    <name evidence="1" type="ORF">PFISCL1PPCAC_18981</name>
</gene>
<reference evidence="1" key="1">
    <citation type="submission" date="2023-10" db="EMBL/GenBank/DDBJ databases">
        <title>Genome assembly of Pristionchus species.</title>
        <authorList>
            <person name="Yoshida K."/>
            <person name="Sommer R.J."/>
        </authorList>
    </citation>
    <scope>NUCLEOTIDE SEQUENCE</scope>
    <source>
        <strain evidence="1">RS5133</strain>
    </source>
</reference>
<feature type="non-terminal residue" evidence="1">
    <location>
        <position position="1"/>
    </location>
</feature>
<evidence type="ECO:0008006" key="3">
    <source>
        <dbReference type="Google" id="ProtNLM"/>
    </source>
</evidence>
<name>A0AAV5WCY8_9BILA</name>
<protein>
    <recommendedName>
        <fullName evidence="3">Serpin domain-containing protein</fullName>
    </recommendedName>
</protein>
<proteinExistence type="predicted"/>
<comment type="caution">
    <text evidence="1">The sequence shown here is derived from an EMBL/GenBank/DDBJ whole genome shotgun (WGS) entry which is preliminary data.</text>
</comment>